<evidence type="ECO:0000256" key="1">
    <source>
        <dbReference type="SAM" id="SignalP"/>
    </source>
</evidence>
<comment type="caution">
    <text evidence="2">The sequence shown here is derived from an EMBL/GenBank/DDBJ whole genome shotgun (WGS) entry which is preliminary data.</text>
</comment>
<dbReference type="AlphaFoldDB" id="A0AA38FMM7"/>
<keyword evidence="3" id="KW-1185">Reference proteome</keyword>
<feature type="chain" id="PRO_5041458006" evidence="1">
    <location>
        <begin position="20"/>
        <end position="52"/>
    </location>
</feature>
<sequence length="52" mass="5892">SMRPLIMVCARLALPVVLRVMTTVMRSVQMEACVDEVFAEDFGVVETMEEEE</sequence>
<keyword evidence="1" id="KW-0732">Signal</keyword>
<proteinExistence type="predicted"/>
<name>A0AA38FMM7_TAXCH</name>
<evidence type="ECO:0000313" key="2">
    <source>
        <dbReference type="EMBL" id="KAH9306731.1"/>
    </source>
</evidence>
<accession>A0AA38FMM7</accession>
<evidence type="ECO:0000313" key="3">
    <source>
        <dbReference type="Proteomes" id="UP000824469"/>
    </source>
</evidence>
<dbReference type="EMBL" id="JAHRHJ020000008">
    <property type="protein sequence ID" value="KAH9306731.1"/>
    <property type="molecule type" value="Genomic_DNA"/>
</dbReference>
<gene>
    <name evidence="2" type="ORF">KI387_011135</name>
</gene>
<feature type="signal peptide" evidence="1">
    <location>
        <begin position="1"/>
        <end position="19"/>
    </location>
</feature>
<feature type="non-terminal residue" evidence="2">
    <location>
        <position position="1"/>
    </location>
</feature>
<feature type="non-terminal residue" evidence="2">
    <location>
        <position position="52"/>
    </location>
</feature>
<reference evidence="2 3" key="1">
    <citation type="journal article" date="2021" name="Nat. Plants">
        <title>The Taxus genome provides insights into paclitaxel biosynthesis.</title>
        <authorList>
            <person name="Xiong X."/>
            <person name="Gou J."/>
            <person name="Liao Q."/>
            <person name="Li Y."/>
            <person name="Zhou Q."/>
            <person name="Bi G."/>
            <person name="Li C."/>
            <person name="Du R."/>
            <person name="Wang X."/>
            <person name="Sun T."/>
            <person name="Guo L."/>
            <person name="Liang H."/>
            <person name="Lu P."/>
            <person name="Wu Y."/>
            <person name="Zhang Z."/>
            <person name="Ro D.K."/>
            <person name="Shang Y."/>
            <person name="Huang S."/>
            <person name="Yan J."/>
        </authorList>
    </citation>
    <scope>NUCLEOTIDE SEQUENCE [LARGE SCALE GENOMIC DNA]</scope>
    <source>
        <strain evidence="2">Ta-2019</strain>
    </source>
</reference>
<protein>
    <submittedName>
        <fullName evidence="2">Uncharacterized protein</fullName>
    </submittedName>
</protein>
<organism evidence="2 3">
    <name type="scientific">Taxus chinensis</name>
    <name type="common">Chinese yew</name>
    <name type="synonym">Taxus wallichiana var. chinensis</name>
    <dbReference type="NCBI Taxonomy" id="29808"/>
    <lineage>
        <taxon>Eukaryota</taxon>
        <taxon>Viridiplantae</taxon>
        <taxon>Streptophyta</taxon>
        <taxon>Embryophyta</taxon>
        <taxon>Tracheophyta</taxon>
        <taxon>Spermatophyta</taxon>
        <taxon>Pinopsida</taxon>
        <taxon>Pinidae</taxon>
        <taxon>Conifers II</taxon>
        <taxon>Cupressales</taxon>
        <taxon>Taxaceae</taxon>
        <taxon>Taxus</taxon>
    </lineage>
</organism>
<dbReference type="Proteomes" id="UP000824469">
    <property type="component" value="Unassembled WGS sequence"/>
</dbReference>